<comment type="caution">
    <text evidence="2">The sequence shown here is derived from an EMBL/GenBank/DDBJ whole genome shotgun (WGS) entry which is preliminary data.</text>
</comment>
<proteinExistence type="predicted"/>
<dbReference type="Pfam" id="PF01972">
    <property type="entry name" value="SDH_protease"/>
    <property type="match status" value="1"/>
</dbReference>
<organism evidence="2">
    <name type="scientific">Thermocrinis ruber</name>
    <dbReference type="NCBI Taxonomy" id="75906"/>
    <lineage>
        <taxon>Bacteria</taxon>
        <taxon>Pseudomonadati</taxon>
        <taxon>Aquificota</taxon>
        <taxon>Aquificia</taxon>
        <taxon>Aquificales</taxon>
        <taxon>Aquificaceae</taxon>
        <taxon>Thermocrinis</taxon>
    </lineage>
</organism>
<sequence length="286" mass="32130">MEPSVINPIYSLLSLIFWFVFFFLFLMPVLRRYSLNKAREALISTLEEKRNSRVITLIHRQESVGFFGIPFIRYIDIEDSEQVLRAIRLTPPDMPIDLIIHTPGGLALASAQIASALVRHKGPVRVIIPHYAMSGGTLIALAADEIIMDPNAVLGPVDPQLQGIPAASILKVLEKKELKDIEDHTLIMADVAQKAIEQMVNYVVWLLMENGMEEEKAKAIAQELATGKYTHDFPLGVDKLRELGLNVSTEVPEEVYQLMELYPQPMGAQVPSVQYIPVPYKTEKKL</sequence>
<name>A0A7C5X216_9AQUI</name>
<evidence type="ECO:0008006" key="3">
    <source>
        <dbReference type="Google" id="ProtNLM"/>
    </source>
</evidence>
<evidence type="ECO:0000313" key="2">
    <source>
        <dbReference type="EMBL" id="HHO74713.1"/>
    </source>
</evidence>
<dbReference type="GO" id="GO:0016020">
    <property type="term" value="C:membrane"/>
    <property type="evidence" value="ECO:0007669"/>
    <property type="project" value="InterPro"/>
</dbReference>
<keyword evidence="1" id="KW-0812">Transmembrane</keyword>
<dbReference type="NCBIfam" id="NF047768">
    <property type="entry name" value="Clp_like_SDH"/>
    <property type="match status" value="1"/>
</dbReference>
<accession>A0A7C5X216</accession>
<dbReference type="EMBL" id="DSAC01000110">
    <property type="protein sequence ID" value="HHO74713.1"/>
    <property type="molecule type" value="Genomic_DNA"/>
</dbReference>
<keyword evidence="1" id="KW-1133">Transmembrane helix</keyword>
<dbReference type="AlphaFoldDB" id="A0A7C5X216"/>
<reference evidence="2" key="1">
    <citation type="journal article" date="2020" name="mSystems">
        <title>Genome- and Community-Level Interaction Insights into Carbon Utilization and Element Cycling Functions of Hydrothermarchaeota in Hydrothermal Sediment.</title>
        <authorList>
            <person name="Zhou Z."/>
            <person name="Liu Y."/>
            <person name="Xu W."/>
            <person name="Pan J."/>
            <person name="Luo Z.H."/>
            <person name="Li M."/>
        </authorList>
    </citation>
    <scope>NUCLEOTIDE SEQUENCE [LARGE SCALE GENOMIC DNA]</scope>
    <source>
        <strain evidence="2">SpSt-114</strain>
    </source>
</reference>
<keyword evidence="1" id="KW-0472">Membrane</keyword>
<gene>
    <name evidence="2" type="ORF">ENN04_08830</name>
</gene>
<protein>
    <recommendedName>
        <fullName evidence="3">Serine protease</fullName>
    </recommendedName>
</protein>
<dbReference type="InterPro" id="IPR029045">
    <property type="entry name" value="ClpP/crotonase-like_dom_sf"/>
</dbReference>
<evidence type="ECO:0000256" key="1">
    <source>
        <dbReference type="SAM" id="Phobius"/>
    </source>
</evidence>
<dbReference type="PANTHER" id="PTHR35984:SF1">
    <property type="entry name" value="PERIPLASMIC SERINE PROTEASE"/>
    <property type="match status" value="1"/>
</dbReference>
<dbReference type="SUPFAM" id="SSF52096">
    <property type="entry name" value="ClpP/crotonase"/>
    <property type="match status" value="1"/>
</dbReference>
<dbReference type="PANTHER" id="PTHR35984">
    <property type="entry name" value="PERIPLASMIC SERINE PROTEASE"/>
    <property type="match status" value="1"/>
</dbReference>
<feature type="transmembrane region" description="Helical" evidence="1">
    <location>
        <begin position="12"/>
        <end position="30"/>
    </location>
</feature>
<dbReference type="Gene3D" id="3.90.226.10">
    <property type="entry name" value="2-enoyl-CoA Hydratase, Chain A, domain 1"/>
    <property type="match status" value="1"/>
</dbReference>
<dbReference type="InterPro" id="IPR002825">
    <property type="entry name" value="Pept_S49_ser-pept_pro"/>
</dbReference>